<reference evidence="2 3" key="1">
    <citation type="submission" date="2018-12" db="EMBL/GenBank/DDBJ databases">
        <title>Draft genome sequence of Xylaria grammica IHI A82.</title>
        <authorList>
            <person name="Buettner E."/>
            <person name="Kellner H."/>
        </authorList>
    </citation>
    <scope>NUCLEOTIDE SEQUENCE [LARGE SCALE GENOMIC DNA]</scope>
    <source>
        <strain evidence="2 3">IHI A82</strain>
    </source>
</reference>
<dbReference type="SUPFAM" id="SSF109604">
    <property type="entry name" value="HD-domain/PDEase-like"/>
    <property type="match status" value="1"/>
</dbReference>
<evidence type="ECO:0000313" key="3">
    <source>
        <dbReference type="Proteomes" id="UP000286045"/>
    </source>
</evidence>
<dbReference type="GO" id="GO:0005634">
    <property type="term" value="C:nucleus"/>
    <property type="evidence" value="ECO:0007669"/>
    <property type="project" value="TreeGrafter"/>
</dbReference>
<dbReference type="InterPro" id="IPR006674">
    <property type="entry name" value="HD_domain"/>
</dbReference>
<dbReference type="CDD" id="cd00077">
    <property type="entry name" value="HDc"/>
    <property type="match status" value="1"/>
</dbReference>
<dbReference type="Proteomes" id="UP000286045">
    <property type="component" value="Unassembled WGS sequence"/>
</dbReference>
<dbReference type="EMBL" id="RYZI01000231">
    <property type="protein sequence ID" value="RWA07883.1"/>
    <property type="molecule type" value="Genomic_DNA"/>
</dbReference>
<dbReference type="GO" id="GO:0008832">
    <property type="term" value="F:dGTPase activity"/>
    <property type="evidence" value="ECO:0007669"/>
    <property type="project" value="TreeGrafter"/>
</dbReference>
<organism evidence="2 3">
    <name type="scientific">Xylaria grammica</name>
    <dbReference type="NCBI Taxonomy" id="363999"/>
    <lineage>
        <taxon>Eukaryota</taxon>
        <taxon>Fungi</taxon>
        <taxon>Dikarya</taxon>
        <taxon>Ascomycota</taxon>
        <taxon>Pezizomycotina</taxon>
        <taxon>Sordariomycetes</taxon>
        <taxon>Xylariomycetidae</taxon>
        <taxon>Xylariales</taxon>
        <taxon>Xylariaceae</taxon>
        <taxon>Xylaria</taxon>
    </lineage>
</organism>
<dbReference type="Gene3D" id="1.10.3210.10">
    <property type="entry name" value="Hypothetical protein af1432"/>
    <property type="match status" value="1"/>
</dbReference>
<dbReference type="PANTHER" id="PTHR11373">
    <property type="entry name" value="DEOXYNUCLEOSIDE TRIPHOSPHATE TRIPHOSPHOHYDROLASE"/>
    <property type="match status" value="1"/>
</dbReference>
<keyword evidence="3" id="KW-1185">Reference proteome</keyword>
<name>A0A439D0A6_9PEZI</name>
<proteinExistence type="predicted"/>
<dbReference type="AlphaFoldDB" id="A0A439D0A6"/>
<feature type="domain" description="HD/PDEase" evidence="1">
    <location>
        <begin position="125"/>
        <end position="239"/>
    </location>
</feature>
<dbReference type="GO" id="GO:0006203">
    <property type="term" value="P:dGTP catabolic process"/>
    <property type="evidence" value="ECO:0007669"/>
    <property type="project" value="TreeGrafter"/>
</dbReference>
<evidence type="ECO:0000313" key="2">
    <source>
        <dbReference type="EMBL" id="RWA07883.1"/>
    </source>
</evidence>
<gene>
    <name evidence="2" type="ORF">EKO27_g7221</name>
</gene>
<sequence>MVIFSYTVASPPVCYITEWHLRFLNLSDAPLPDPAHILILVILLRLLRLLLSIRVGPTEMSSPTRAGLLQTHLLNENHTILIRDEIYGEELVHEPVLVELLQSPEVQRLQGICQHGVTGFLGLTPRVTRLEHSVGAFILVRRVGGVIEEQVAALLHDISHTTLSHVIDHALSKPGEESYHEVHKTRYLETSRLPDILARHGINQKVFEEELFPLVEMPAPQLCADRLDYALRDAISFGNLAVGDARRVVGSLKAFPSAVATRRLLVLDDPQVALILSRAYITTDKNVWSSPAHIDMSQRTGRVIGELVETGSVDDRILWQVSDAEFWTLLRQAANPEQLRAIERLEDEGIPEDNGLPLPQDAKIRTLDPDVWQAGEKQPASLSIVLPMWGSERQQYLLSRRQH</sequence>
<evidence type="ECO:0000259" key="1">
    <source>
        <dbReference type="SMART" id="SM00471"/>
    </source>
</evidence>
<dbReference type="FunFam" id="1.10.3210.10:FF:000026">
    <property type="entry name" value="Metal-dependent phosphohydrolase"/>
    <property type="match status" value="1"/>
</dbReference>
<dbReference type="SMART" id="SM00471">
    <property type="entry name" value="HDc"/>
    <property type="match status" value="1"/>
</dbReference>
<dbReference type="STRING" id="363999.A0A439D0A6"/>
<dbReference type="InterPro" id="IPR050135">
    <property type="entry name" value="dGTPase-like"/>
</dbReference>
<dbReference type="PANTHER" id="PTHR11373:SF4">
    <property type="entry name" value="DEOXYNUCLEOSIDE TRIPHOSPHATE TRIPHOSPHOHYDROLASE SAMHD1"/>
    <property type="match status" value="1"/>
</dbReference>
<accession>A0A439D0A6</accession>
<comment type="caution">
    <text evidence="2">The sequence shown here is derived from an EMBL/GenBank/DDBJ whole genome shotgun (WGS) entry which is preliminary data.</text>
</comment>
<dbReference type="Pfam" id="PF01966">
    <property type="entry name" value="HD"/>
    <property type="match status" value="1"/>
</dbReference>
<protein>
    <recommendedName>
        <fullName evidence="1">HD/PDEase domain-containing protein</fullName>
    </recommendedName>
</protein>
<dbReference type="InterPro" id="IPR003607">
    <property type="entry name" value="HD/PDEase_dom"/>
</dbReference>